<accession>A0A4S3TQB0</accession>
<dbReference type="InterPro" id="IPR036390">
    <property type="entry name" value="WH_DNA-bd_sf"/>
</dbReference>
<dbReference type="SUPFAM" id="SSF46785">
    <property type="entry name" value="Winged helix' DNA-binding domain"/>
    <property type="match status" value="1"/>
</dbReference>
<evidence type="ECO:0000313" key="2">
    <source>
        <dbReference type="EMBL" id="THE65405.1"/>
    </source>
</evidence>
<dbReference type="AlphaFoldDB" id="A0A4S3TQB0"/>
<dbReference type="EMBL" id="RBZW01000021">
    <property type="protein sequence ID" value="THE65405.1"/>
    <property type="molecule type" value="Genomic_DNA"/>
</dbReference>
<dbReference type="OrthoDB" id="174098at2157"/>
<reference evidence="2 3" key="1">
    <citation type="submission" date="2018-10" db="EMBL/GenBank/DDBJ databases">
        <title>Natronolimnobius sp. XQ-INN 246 isolated from Inner Mongolia Autonomous Region of China.</title>
        <authorList>
            <person name="Xue Q."/>
        </authorList>
    </citation>
    <scope>NUCLEOTIDE SEQUENCE [LARGE SCALE GENOMIC DNA]</scope>
    <source>
        <strain evidence="2 3">XQ-INN 246</strain>
    </source>
</reference>
<gene>
    <name evidence="2" type="ORF">D8Y22_09510</name>
</gene>
<dbReference type="InterPro" id="IPR036388">
    <property type="entry name" value="WH-like_DNA-bd_sf"/>
</dbReference>
<organism evidence="2 3">
    <name type="scientific">Salinadaptatus halalkaliphilus</name>
    <dbReference type="NCBI Taxonomy" id="2419781"/>
    <lineage>
        <taxon>Archaea</taxon>
        <taxon>Methanobacteriati</taxon>
        <taxon>Methanobacteriota</taxon>
        <taxon>Stenosarchaea group</taxon>
        <taxon>Halobacteria</taxon>
        <taxon>Halobacteriales</taxon>
        <taxon>Natrialbaceae</taxon>
        <taxon>Salinadaptatus</taxon>
    </lineage>
</organism>
<dbReference type="RefSeq" id="WP_141464452.1">
    <property type="nucleotide sequence ID" value="NZ_RBZW01000021.1"/>
</dbReference>
<protein>
    <submittedName>
        <fullName evidence="2">ArsR family transcriptional regulator</fullName>
    </submittedName>
</protein>
<dbReference type="Proteomes" id="UP000318864">
    <property type="component" value="Unassembled WGS sequence"/>
</dbReference>
<proteinExistence type="predicted"/>
<dbReference type="Gene3D" id="1.10.10.10">
    <property type="entry name" value="Winged helix-like DNA-binding domain superfamily/Winged helix DNA-binding domain"/>
    <property type="match status" value="1"/>
</dbReference>
<name>A0A4S3TQB0_9EURY</name>
<dbReference type="InterPro" id="IPR055768">
    <property type="entry name" value="DUF7344"/>
</dbReference>
<sequence>MDELFEALSSAHRRRILRALLDHRPHDDGGLRVPADVFSTAQSTDSLELALYHTHLPRLADLGLVQWNRETRMVRPGPRFEDITGMLEHCDEYPRAAPQMSESNGSVGG</sequence>
<dbReference type="Pfam" id="PF24035">
    <property type="entry name" value="DUF7344"/>
    <property type="match status" value="1"/>
</dbReference>
<evidence type="ECO:0000259" key="1">
    <source>
        <dbReference type="Pfam" id="PF24035"/>
    </source>
</evidence>
<keyword evidence="3" id="KW-1185">Reference proteome</keyword>
<evidence type="ECO:0000313" key="3">
    <source>
        <dbReference type="Proteomes" id="UP000318864"/>
    </source>
</evidence>
<feature type="domain" description="DUF7344" evidence="1">
    <location>
        <begin position="5"/>
        <end position="75"/>
    </location>
</feature>
<comment type="caution">
    <text evidence="2">The sequence shown here is derived from an EMBL/GenBank/DDBJ whole genome shotgun (WGS) entry which is preliminary data.</text>
</comment>